<keyword evidence="2" id="KW-1185">Reference proteome</keyword>
<sequence>MHLFHSGELYFDITIRARCFCPCSAEGWFTSSAPTRLAGGMAQAATEQLLVYSHFIFHVHIRRAHPRSELQKLLTSCFLNT</sequence>
<comment type="caution">
    <text evidence="1">The sequence shown here is derived from an EMBL/GenBank/DDBJ whole genome shotgun (WGS) entry which is preliminary data.</text>
</comment>
<proteinExistence type="predicted"/>
<protein>
    <submittedName>
        <fullName evidence="1">Uncharacterized protein</fullName>
    </submittedName>
</protein>
<dbReference type="EMBL" id="BMAW01028096">
    <property type="protein sequence ID" value="GFU05668.1"/>
    <property type="molecule type" value="Genomic_DNA"/>
</dbReference>
<dbReference type="Proteomes" id="UP000887013">
    <property type="component" value="Unassembled WGS sequence"/>
</dbReference>
<evidence type="ECO:0000313" key="2">
    <source>
        <dbReference type="Proteomes" id="UP000887013"/>
    </source>
</evidence>
<accession>A0A8X6Q8A0</accession>
<reference evidence="1" key="1">
    <citation type="submission" date="2020-08" db="EMBL/GenBank/DDBJ databases">
        <title>Multicomponent nature underlies the extraordinary mechanical properties of spider dragline silk.</title>
        <authorList>
            <person name="Kono N."/>
            <person name="Nakamura H."/>
            <person name="Mori M."/>
            <person name="Yoshida Y."/>
            <person name="Ohtoshi R."/>
            <person name="Malay A.D."/>
            <person name="Moran D.A.P."/>
            <person name="Tomita M."/>
            <person name="Numata K."/>
            <person name="Arakawa K."/>
        </authorList>
    </citation>
    <scope>NUCLEOTIDE SEQUENCE</scope>
</reference>
<name>A0A8X6Q8A0_NEPPI</name>
<organism evidence="1 2">
    <name type="scientific">Nephila pilipes</name>
    <name type="common">Giant wood spider</name>
    <name type="synonym">Nephila maculata</name>
    <dbReference type="NCBI Taxonomy" id="299642"/>
    <lineage>
        <taxon>Eukaryota</taxon>
        <taxon>Metazoa</taxon>
        <taxon>Ecdysozoa</taxon>
        <taxon>Arthropoda</taxon>
        <taxon>Chelicerata</taxon>
        <taxon>Arachnida</taxon>
        <taxon>Araneae</taxon>
        <taxon>Araneomorphae</taxon>
        <taxon>Entelegynae</taxon>
        <taxon>Araneoidea</taxon>
        <taxon>Nephilidae</taxon>
        <taxon>Nephila</taxon>
    </lineage>
</organism>
<dbReference type="AlphaFoldDB" id="A0A8X6Q8A0"/>
<evidence type="ECO:0000313" key="1">
    <source>
        <dbReference type="EMBL" id="GFU05668.1"/>
    </source>
</evidence>
<gene>
    <name evidence="1" type="ORF">NPIL_275531</name>
</gene>